<dbReference type="EMBL" id="AXCJ01000009">
    <property type="protein sequence ID" value="ETO91022.1"/>
    <property type="molecule type" value="Genomic_DNA"/>
</dbReference>
<proteinExistence type="predicted"/>
<comment type="caution">
    <text evidence="2">The sequence shown here is derived from an EMBL/GenBank/DDBJ whole genome shotgun (WGS) entry which is preliminary data.</text>
</comment>
<evidence type="ECO:0000256" key="1">
    <source>
        <dbReference type="SAM" id="MobiDB-lite"/>
    </source>
</evidence>
<evidence type="ECO:0000313" key="2">
    <source>
        <dbReference type="EMBL" id="ETO91022.1"/>
    </source>
</evidence>
<protein>
    <submittedName>
        <fullName evidence="2">Uncharacterized protein</fullName>
    </submittedName>
</protein>
<dbReference type="AlphaFoldDB" id="W2V041"/>
<keyword evidence="3" id="KW-1185">Reference proteome</keyword>
<feature type="region of interest" description="Disordered" evidence="1">
    <location>
        <begin position="197"/>
        <end position="219"/>
    </location>
</feature>
<feature type="region of interest" description="Disordered" evidence="1">
    <location>
        <begin position="348"/>
        <end position="374"/>
    </location>
</feature>
<gene>
    <name evidence="2" type="ORF">P857_97</name>
</gene>
<evidence type="ECO:0000313" key="3">
    <source>
        <dbReference type="Proteomes" id="UP000018951"/>
    </source>
</evidence>
<reference evidence="2 3" key="1">
    <citation type="journal article" date="2013" name="PLoS ONE">
        <title>Bacterial endosymbiosis in a chordate host: long-term co-evolution and conservation of secondary metabolism.</title>
        <authorList>
            <person name="Kwan J.C."/>
            <person name="Schmidt E.W."/>
        </authorList>
    </citation>
    <scope>NUCLEOTIDE SEQUENCE [LARGE SCALE GENOMIC DNA]</scope>
    <source>
        <strain evidence="3">L6</strain>
    </source>
</reference>
<sequence length="428" mass="48247">MIYFHKDEIYKLRKLGKKFQFVTPFTEQETVELFSNYPELATVSFQIEALCNSVCTLADHQKISVPYKTYIQNLTTTINEIDRKNQILEVLTKSYAISSQTSAIEPNKQQDIKNTMQDLCSICTTEIKSLRKIIHRIKVVCVTDQLASNNHLIIAKELQEIQNTHITIKGHLAIYQQTLLKQHQGLSLKKNVGRTGQNIQPTSFDKTSPATSTSVLPPIDNSTPETFLERYASYGLNKDVIPTVNIDKKDIEHALLQKHPHLDPNFFELTIRNIDKKNIELALPDKTSIATSTSVLPSIDNSTVQHTKKPKSTLPSGARLERLWQKYPDLDPNKDLNLTTRNIDQKNSQLAQSNNTPPANLTTASPATSLTTTASPACATHEPILYENTKKTLLSQRSMDALNYNPGLKNLLQKCVNRTAQNQNIDKK</sequence>
<accession>W2V041</accession>
<dbReference type="Proteomes" id="UP000018951">
    <property type="component" value="Unassembled WGS sequence"/>
</dbReference>
<name>W2V041_9RICK</name>
<feature type="compositionally biased region" description="Low complexity" evidence="1">
    <location>
        <begin position="353"/>
        <end position="374"/>
    </location>
</feature>
<organism evidence="2 3">
    <name type="scientific">Candidatus Xenolissoclinum pacificiensis L6</name>
    <dbReference type="NCBI Taxonomy" id="1401685"/>
    <lineage>
        <taxon>Bacteria</taxon>
        <taxon>Pseudomonadati</taxon>
        <taxon>Pseudomonadota</taxon>
        <taxon>Alphaproteobacteria</taxon>
        <taxon>Rickettsiales</taxon>
        <taxon>Anaplasmataceae</taxon>
        <taxon>Candidatus Xenolissoclinum</taxon>
    </lineage>
</organism>